<proteinExistence type="predicted"/>
<dbReference type="EMBL" id="JACTAM010000010">
    <property type="protein sequence ID" value="KAI2660142.1"/>
    <property type="molecule type" value="Genomic_DNA"/>
</dbReference>
<feature type="compositionally biased region" description="Pro residues" evidence="1">
    <location>
        <begin position="347"/>
        <end position="370"/>
    </location>
</feature>
<accession>A0ABQ8MB99</accession>
<feature type="region of interest" description="Disordered" evidence="1">
    <location>
        <begin position="236"/>
        <end position="257"/>
    </location>
</feature>
<feature type="region of interest" description="Disordered" evidence="1">
    <location>
        <begin position="347"/>
        <end position="371"/>
    </location>
</feature>
<dbReference type="Proteomes" id="UP000830375">
    <property type="component" value="Unassembled WGS sequence"/>
</dbReference>
<reference evidence="3 4" key="1">
    <citation type="submission" date="2022-01" db="EMBL/GenBank/DDBJ databases">
        <title>A high-quality chromosome-level genome assembly of rohu carp, Labeo rohita.</title>
        <authorList>
            <person name="Arick M.A. II"/>
            <person name="Hsu C.-Y."/>
            <person name="Magbanua Z."/>
            <person name="Pechanova O."/>
            <person name="Grover C."/>
            <person name="Miller E."/>
            <person name="Thrash A."/>
            <person name="Ezzel L."/>
            <person name="Alam S."/>
            <person name="Benzie J."/>
            <person name="Hamilton M."/>
            <person name="Karsi A."/>
            <person name="Lawrence M.L."/>
            <person name="Peterson D.G."/>
        </authorList>
    </citation>
    <scope>NUCLEOTIDE SEQUENCE [LARGE SCALE GENOMIC DNA]</scope>
    <source>
        <strain evidence="4">BAU-BD-2019</strain>
        <tissue evidence="3">Blood</tissue>
    </source>
</reference>
<keyword evidence="4" id="KW-1185">Reference proteome</keyword>
<keyword evidence="2" id="KW-0812">Transmembrane</keyword>
<name>A0ABQ8MB99_LABRO</name>
<organism evidence="3 4">
    <name type="scientific">Labeo rohita</name>
    <name type="common">Indian major carp</name>
    <name type="synonym">Cyprinus rohita</name>
    <dbReference type="NCBI Taxonomy" id="84645"/>
    <lineage>
        <taxon>Eukaryota</taxon>
        <taxon>Metazoa</taxon>
        <taxon>Chordata</taxon>
        <taxon>Craniata</taxon>
        <taxon>Vertebrata</taxon>
        <taxon>Euteleostomi</taxon>
        <taxon>Actinopterygii</taxon>
        <taxon>Neopterygii</taxon>
        <taxon>Teleostei</taxon>
        <taxon>Ostariophysi</taxon>
        <taxon>Cypriniformes</taxon>
        <taxon>Cyprinidae</taxon>
        <taxon>Labeoninae</taxon>
        <taxon>Labeonini</taxon>
        <taxon>Labeo</taxon>
    </lineage>
</organism>
<feature type="region of interest" description="Disordered" evidence="1">
    <location>
        <begin position="74"/>
        <end position="156"/>
    </location>
</feature>
<sequence length="521" mass="57853">MEVAALARRDLPFVEYAWEFCGLAMRSGLDDATINSLFWIGANYYCPVDLPETTGLSWREGILRCLESVQLQFRTSPRTHPEPSQPTPRLAEPEPEPTVDREPEPRATEPSPMGVTAREITTEPEPIESDQVQEPATMPATVDVPVGSEGAEDSTAHCTAEGERHLDLGHLNVEQDLIDFSEDTYVELPAYPELSACLDFPPTLPLLSPPDSPAAHPQLCGGLNWRIPRLRLQPLSPGLRLSPSTQQLHPGSQLPRLHRRPSFHQLHRAPSSLRLRLGRSSSRHRLKTPLLWLHLVTLSHRLHWAPPSLQLRLSPLSLRPLCGPMDLQLHLGRQSLGLCLGPPDPQCHPRPIASPSPSRAPPPPVPPPSVGPLESSALLPPWHDSSFRRLRRGLPSWLRSGSRLAAPAQSPFCLLPPSDPPWILLSPPWLLPPSSPPWTLFVVLLLGVRPPPEPPPTLIFCYLPTSSVFLFFLRRGGGGSDVTPLWTVYVDFSLLYPYMVIPVPFLVKSLLVNHPHLSLYR</sequence>
<feature type="compositionally biased region" description="Basic and acidic residues" evidence="1">
    <location>
        <begin position="98"/>
        <end position="107"/>
    </location>
</feature>
<keyword evidence="2" id="KW-0472">Membrane</keyword>
<evidence type="ECO:0000256" key="1">
    <source>
        <dbReference type="SAM" id="MobiDB-lite"/>
    </source>
</evidence>
<evidence type="ECO:0000313" key="4">
    <source>
        <dbReference type="Proteomes" id="UP000830375"/>
    </source>
</evidence>
<evidence type="ECO:0000313" key="3">
    <source>
        <dbReference type="EMBL" id="KAI2660142.1"/>
    </source>
</evidence>
<keyword evidence="2" id="KW-1133">Transmembrane helix</keyword>
<feature type="transmembrane region" description="Helical" evidence="2">
    <location>
        <begin position="493"/>
        <end position="511"/>
    </location>
</feature>
<comment type="caution">
    <text evidence="3">The sequence shown here is derived from an EMBL/GenBank/DDBJ whole genome shotgun (WGS) entry which is preliminary data.</text>
</comment>
<evidence type="ECO:0000256" key="2">
    <source>
        <dbReference type="SAM" id="Phobius"/>
    </source>
</evidence>
<feature type="transmembrane region" description="Helical" evidence="2">
    <location>
        <begin position="455"/>
        <end position="473"/>
    </location>
</feature>
<protein>
    <submittedName>
        <fullName evidence="3">Cytochrome c biogenesis protein CcsA</fullName>
    </submittedName>
</protein>
<gene>
    <name evidence="3" type="ORF">H4Q32_022755</name>
</gene>